<comment type="subcellular location">
    <subcellularLocation>
        <location evidence="1">Membrane</location>
        <topology evidence="1">Multi-pass membrane protein</topology>
    </subcellularLocation>
</comment>
<feature type="region of interest" description="Disordered" evidence="5">
    <location>
        <begin position="1"/>
        <end position="62"/>
    </location>
</feature>
<evidence type="ECO:0000313" key="8">
    <source>
        <dbReference type="Proteomes" id="UP001652740"/>
    </source>
</evidence>
<accession>A0A6J1WGP5</accession>
<feature type="compositionally biased region" description="Polar residues" evidence="5">
    <location>
        <begin position="41"/>
        <end position="59"/>
    </location>
</feature>
<dbReference type="PANTHER" id="PTHR24064">
    <property type="entry name" value="SOLUTE CARRIER FAMILY 22 MEMBER"/>
    <property type="match status" value="1"/>
</dbReference>
<evidence type="ECO:0000256" key="3">
    <source>
        <dbReference type="ARBA" id="ARBA00022989"/>
    </source>
</evidence>
<evidence type="ECO:0000256" key="2">
    <source>
        <dbReference type="ARBA" id="ARBA00022692"/>
    </source>
</evidence>
<feature type="transmembrane region" description="Helical" evidence="6">
    <location>
        <begin position="279"/>
        <end position="303"/>
    </location>
</feature>
<proteinExistence type="predicted"/>
<evidence type="ECO:0000259" key="7">
    <source>
        <dbReference type="PROSITE" id="PS50850"/>
    </source>
</evidence>
<dbReference type="PROSITE" id="PS50850">
    <property type="entry name" value="MFS"/>
    <property type="match status" value="1"/>
</dbReference>
<evidence type="ECO:0000256" key="6">
    <source>
        <dbReference type="SAM" id="Phobius"/>
    </source>
</evidence>
<dbReference type="InterPro" id="IPR005829">
    <property type="entry name" value="Sugar_transporter_CS"/>
</dbReference>
<dbReference type="RefSeq" id="XP_026753260.3">
    <property type="nucleotide sequence ID" value="XM_026897459.3"/>
</dbReference>
<dbReference type="Gene3D" id="1.20.1250.20">
    <property type="entry name" value="MFS general substrate transporter like domains"/>
    <property type="match status" value="1"/>
</dbReference>
<evidence type="ECO:0000256" key="5">
    <source>
        <dbReference type="SAM" id="MobiDB-lite"/>
    </source>
</evidence>
<evidence type="ECO:0000256" key="1">
    <source>
        <dbReference type="ARBA" id="ARBA00004141"/>
    </source>
</evidence>
<name>A0A6J1WGP5_GALME</name>
<feature type="region of interest" description="Disordered" evidence="5">
    <location>
        <begin position="565"/>
        <end position="595"/>
    </location>
</feature>
<feature type="transmembrane region" description="Helical" evidence="6">
    <location>
        <begin position="476"/>
        <end position="497"/>
    </location>
</feature>
<gene>
    <name evidence="9" type="primary">LOC113513465</name>
</gene>
<evidence type="ECO:0000256" key="4">
    <source>
        <dbReference type="ARBA" id="ARBA00023136"/>
    </source>
</evidence>
<feature type="transmembrane region" description="Helical" evidence="6">
    <location>
        <begin position="423"/>
        <end position="444"/>
    </location>
</feature>
<dbReference type="InterPro" id="IPR020846">
    <property type="entry name" value="MFS_dom"/>
</dbReference>
<dbReference type="SUPFAM" id="SSF103473">
    <property type="entry name" value="MFS general substrate transporter"/>
    <property type="match status" value="1"/>
</dbReference>
<keyword evidence="3 6" id="KW-1133">Transmembrane helix</keyword>
<organism evidence="8 9">
    <name type="scientific">Galleria mellonella</name>
    <name type="common">Greater wax moth</name>
    <dbReference type="NCBI Taxonomy" id="7137"/>
    <lineage>
        <taxon>Eukaryota</taxon>
        <taxon>Metazoa</taxon>
        <taxon>Ecdysozoa</taxon>
        <taxon>Arthropoda</taxon>
        <taxon>Hexapoda</taxon>
        <taxon>Insecta</taxon>
        <taxon>Pterygota</taxon>
        <taxon>Neoptera</taxon>
        <taxon>Endopterygota</taxon>
        <taxon>Lepidoptera</taxon>
        <taxon>Glossata</taxon>
        <taxon>Ditrysia</taxon>
        <taxon>Pyraloidea</taxon>
        <taxon>Pyralidae</taxon>
        <taxon>Galleriinae</taxon>
        <taxon>Galleria</taxon>
    </lineage>
</organism>
<feature type="compositionally biased region" description="Pro residues" evidence="5">
    <location>
        <begin position="574"/>
        <end position="595"/>
    </location>
</feature>
<feature type="transmembrane region" description="Helical" evidence="6">
    <location>
        <begin position="533"/>
        <end position="554"/>
    </location>
</feature>
<dbReference type="Pfam" id="PF00083">
    <property type="entry name" value="Sugar_tr"/>
    <property type="match status" value="1"/>
</dbReference>
<reference evidence="9" key="1">
    <citation type="submission" date="2025-08" db="UniProtKB">
        <authorList>
            <consortium name="RefSeq"/>
        </authorList>
    </citation>
    <scope>IDENTIFICATION</scope>
    <source>
        <tissue evidence="9">Whole larvae</tissue>
    </source>
</reference>
<sequence length="595" mass="65190">MRADSFQCDMEEKAVSDGGASAPPRSDACDYKNKKTGVKTRCSTDGESGPSTGRPSETNAAGPASDAGYILEAALDQLGPFGFYQRYVVVLLCIPNIFSAMYSLNYVFVADQVPFRCTVPECEGPYSQFANETATALLPNVTCQRYEPLEPGQTSCDRKQYHDNRLVECDQFVYENHDTIFAEFDLGCREWMRTMVGTVRNAALPFALVLTGYTSDLKGRRTAFCIFSAFAAIMGIIKALSINYYMYLVFEFLEAALGYGFNSAAYVMMVELARPSLRAAFVCATGVAYGVGGVLFAFIARGIPYWRHLLWTIHTPALLLPVYRLLLDESPRWLHARGRTRDAAAVIRKAATLNKVILNDEVMKALENDVVKKEMNESKPWLTLLKSRVMMIRFALCCWCWIASTFVYYGLTINSVSLDGDKYINFALNMAMEVVASLLLMMALERFGRRLSIFVAFLLCGIACVIPFFVSSARTGLGLFFVGKLAITFAFNSVYVFTAELFPTHARSSALAACSLIGRVGSILAPQTPLLSAYVQAALYGASALLAAASALLVPETRRALLPQSVPAAEGLHAPPPPPPPPPAPHPPPVLSVDM</sequence>
<feature type="transmembrane region" description="Helical" evidence="6">
    <location>
        <begin position="451"/>
        <end position="470"/>
    </location>
</feature>
<dbReference type="GeneID" id="113513465"/>
<feature type="transmembrane region" description="Helical" evidence="6">
    <location>
        <begin position="391"/>
        <end position="411"/>
    </location>
</feature>
<dbReference type="Proteomes" id="UP001652740">
    <property type="component" value="Unplaced"/>
</dbReference>
<dbReference type="PROSITE" id="PS00216">
    <property type="entry name" value="SUGAR_TRANSPORT_1"/>
    <property type="match status" value="1"/>
</dbReference>
<keyword evidence="8" id="KW-1185">Reference proteome</keyword>
<feature type="transmembrane region" description="Helical" evidence="6">
    <location>
        <begin position="222"/>
        <end position="240"/>
    </location>
</feature>
<dbReference type="InterPro" id="IPR036259">
    <property type="entry name" value="MFS_trans_sf"/>
</dbReference>
<dbReference type="InterPro" id="IPR005828">
    <property type="entry name" value="MFS_sugar_transport-like"/>
</dbReference>
<protein>
    <submittedName>
        <fullName evidence="9">Organic cation transporter protein-like</fullName>
    </submittedName>
</protein>
<keyword evidence="4 6" id="KW-0472">Membrane</keyword>
<feature type="transmembrane region" description="Helical" evidence="6">
    <location>
        <begin position="309"/>
        <end position="327"/>
    </location>
</feature>
<feature type="domain" description="Major facilitator superfamily (MFS) profile" evidence="7">
    <location>
        <begin position="89"/>
        <end position="559"/>
    </location>
</feature>
<keyword evidence="2 6" id="KW-0812">Transmembrane</keyword>
<evidence type="ECO:0000313" key="9">
    <source>
        <dbReference type="RefSeq" id="XP_026753260.3"/>
    </source>
</evidence>